<comment type="similarity">
    <text evidence="1 4">Belongs to the glycosyl hydrolase 30 family.</text>
</comment>
<evidence type="ECO:0000256" key="4">
    <source>
        <dbReference type="RuleBase" id="RU361188"/>
    </source>
</evidence>
<evidence type="ECO:0000256" key="1">
    <source>
        <dbReference type="ARBA" id="ARBA00005382"/>
    </source>
</evidence>
<gene>
    <name evidence="8" type="ORF">IAB80_05450</name>
</gene>
<organism evidence="8 9">
    <name type="scientific">Candidatus Cryptobacteroides excrementipullorum</name>
    <dbReference type="NCBI Taxonomy" id="2840761"/>
    <lineage>
        <taxon>Bacteria</taxon>
        <taxon>Pseudomonadati</taxon>
        <taxon>Bacteroidota</taxon>
        <taxon>Bacteroidia</taxon>
        <taxon>Bacteroidales</taxon>
        <taxon>Candidatus Cryptobacteroides</taxon>
    </lineage>
</organism>
<evidence type="ECO:0000313" key="8">
    <source>
        <dbReference type="EMBL" id="MBO8478313.1"/>
    </source>
</evidence>
<dbReference type="Proteomes" id="UP000823771">
    <property type="component" value="Unassembled WGS sequence"/>
</dbReference>
<feature type="domain" description="Glycosyl hydrolase family 30 beta sandwich" evidence="7">
    <location>
        <begin position="431"/>
        <end position="491"/>
    </location>
</feature>
<dbReference type="GO" id="GO:0004348">
    <property type="term" value="F:glucosylceramidase activity"/>
    <property type="evidence" value="ECO:0007669"/>
    <property type="project" value="InterPro"/>
</dbReference>
<evidence type="ECO:0000256" key="5">
    <source>
        <dbReference type="SAM" id="SignalP"/>
    </source>
</evidence>
<dbReference type="GO" id="GO:0016020">
    <property type="term" value="C:membrane"/>
    <property type="evidence" value="ECO:0007669"/>
    <property type="project" value="GOC"/>
</dbReference>
<feature type="signal peptide" evidence="5">
    <location>
        <begin position="1"/>
        <end position="18"/>
    </location>
</feature>
<dbReference type="PANTHER" id="PTHR11069:SF23">
    <property type="entry name" value="LYSOSOMAL ACID GLUCOSYLCERAMIDASE"/>
    <property type="match status" value="1"/>
</dbReference>
<feature type="chain" id="PRO_5039547208" evidence="5">
    <location>
        <begin position="19"/>
        <end position="496"/>
    </location>
</feature>
<reference evidence="8" key="1">
    <citation type="submission" date="2020-10" db="EMBL/GenBank/DDBJ databases">
        <authorList>
            <person name="Gilroy R."/>
        </authorList>
    </citation>
    <scope>NUCLEOTIDE SEQUENCE</scope>
    <source>
        <strain evidence="8">2478</strain>
    </source>
</reference>
<dbReference type="EMBL" id="JADILZ010000045">
    <property type="protein sequence ID" value="MBO8478313.1"/>
    <property type="molecule type" value="Genomic_DNA"/>
</dbReference>
<comment type="caution">
    <text evidence="8">The sequence shown here is derived from an EMBL/GenBank/DDBJ whole genome shotgun (WGS) entry which is preliminary data.</text>
</comment>
<dbReference type="InterPro" id="IPR033452">
    <property type="entry name" value="GH30_C"/>
</dbReference>
<evidence type="ECO:0000256" key="3">
    <source>
        <dbReference type="ARBA" id="ARBA00022801"/>
    </source>
</evidence>
<dbReference type="AlphaFoldDB" id="A0A9D9IT12"/>
<proteinExistence type="inferred from homology"/>
<accession>A0A9D9IT12</accession>
<dbReference type="PRINTS" id="PR00843">
    <property type="entry name" value="GLHYDRLASE30"/>
</dbReference>
<dbReference type="Pfam" id="PF17189">
    <property type="entry name" value="Glyco_hydro_30C"/>
    <property type="match status" value="1"/>
</dbReference>
<dbReference type="PANTHER" id="PTHR11069">
    <property type="entry name" value="GLUCOSYLCERAMIDASE"/>
    <property type="match status" value="1"/>
</dbReference>
<dbReference type="Gene3D" id="3.20.20.80">
    <property type="entry name" value="Glycosidases"/>
    <property type="match status" value="1"/>
</dbReference>
<evidence type="ECO:0000313" key="9">
    <source>
        <dbReference type="Proteomes" id="UP000823771"/>
    </source>
</evidence>
<dbReference type="PROSITE" id="PS51257">
    <property type="entry name" value="PROKAR_LIPOPROTEIN"/>
    <property type="match status" value="1"/>
</dbReference>
<dbReference type="GO" id="GO:0006680">
    <property type="term" value="P:glucosylceramide catabolic process"/>
    <property type="evidence" value="ECO:0007669"/>
    <property type="project" value="TreeGrafter"/>
</dbReference>
<reference evidence="8" key="2">
    <citation type="journal article" date="2021" name="PeerJ">
        <title>Extensive microbial diversity within the chicken gut microbiome revealed by metagenomics and culture.</title>
        <authorList>
            <person name="Gilroy R."/>
            <person name="Ravi A."/>
            <person name="Getino M."/>
            <person name="Pursley I."/>
            <person name="Horton D.L."/>
            <person name="Alikhan N.F."/>
            <person name="Baker D."/>
            <person name="Gharbi K."/>
            <person name="Hall N."/>
            <person name="Watson M."/>
            <person name="Adriaenssens E.M."/>
            <person name="Foster-Nyarko E."/>
            <person name="Jarju S."/>
            <person name="Secka A."/>
            <person name="Antonio M."/>
            <person name="Oren A."/>
            <person name="Chaudhuri R.R."/>
            <person name="La Ragione R."/>
            <person name="Hildebrand F."/>
            <person name="Pallen M.J."/>
        </authorList>
    </citation>
    <scope>NUCLEOTIDE SEQUENCE</scope>
    <source>
        <strain evidence="8">2478</strain>
    </source>
</reference>
<evidence type="ECO:0000259" key="6">
    <source>
        <dbReference type="Pfam" id="PF02055"/>
    </source>
</evidence>
<dbReference type="SUPFAM" id="SSF51445">
    <property type="entry name" value="(Trans)glycosidases"/>
    <property type="match status" value="1"/>
</dbReference>
<dbReference type="InterPro" id="IPR033453">
    <property type="entry name" value="Glyco_hydro_30_TIM-barrel"/>
</dbReference>
<evidence type="ECO:0000256" key="2">
    <source>
        <dbReference type="ARBA" id="ARBA00022729"/>
    </source>
</evidence>
<feature type="domain" description="Glycosyl hydrolase family 30 TIM-barrel" evidence="6">
    <location>
        <begin position="84"/>
        <end position="427"/>
    </location>
</feature>
<keyword evidence="2 5" id="KW-0732">Signal</keyword>
<dbReference type="InterPro" id="IPR013780">
    <property type="entry name" value="Glyco_hydro_b"/>
</dbReference>
<dbReference type="Gene3D" id="2.60.40.1180">
    <property type="entry name" value="Golgi alpha-mannosidase II"/>
    <property type="match status" value="1"/>
</dbReference>
<name>A0A9D9IT12_9BACT</name>
<sequence>MMATRLILTFLAAGPLLFSCNSPENGSGTEPGTGSSDVQGDVIAWVTTADKGHLFEAEGFDFGQAGSMSPYVVNIDSSDRYQTVDGFGAAITGATAYNLMQMSQEDRTSFLENVFSMENGVGSSLVRISIGASDFPATGTEFTWCDTEGPEDDPLSNFAPHDDDTRYLIPVLKEIYAINPDVKIIGTPWSAPLWMKESESWTSASLREDCYQVYAQYFVKWIQYMEGQGFDIYAVTPQNEPLNRGNSMSMYMGWQQERDFIAQGLGPAFEAAGIDTKILAYDHNYNYDDVSGQQGYPLHIFGDEDASRYVAGSAWHNYGGDVSELDQIVYEYPDKEVYFTEASIGEWNYTFEDCLLNDFESIFIGTLSRMGKGVTLWNLMLDDNQGPYSPASGSCKTCYGAVDISSSDYKTLDYRTHYYQIAHASRVIRPGAVRLGTSGFEAEGISYLAFANPDGSIGVIIVSKASEDQSLVFSTGSRTVRYVVPAKSLVSLLWQE</sequence>
<dbReference type="InterPro" id="IPR001139">
    <property type="entry name" value="Glyco_hydro_30"/>
</dbReference>
<keyword evidence="4" id="KW-0326">Glycosidase</keyword>
<dbReference type="Pfam" id="PF02055">
    <property type="entry name" value="Glyco_hydro_30"/>
    <property type="match status" value="1"/>
</dbReference>
<protein>
    <submittedName>
        <fullName evidence="8">Glucosylceramidase</fullName>
    </submittedName>
</protein>
<dbReference type="InterPro" id="IPR017853">
    <property type="entry name" value="GH"/>
</dbReference>
<keyword evidence="3 4" id="KW-0378">Hydrolase</keyword>
<evidence type="ECO:0000259" key="7">
    <source>
        <dbReference type="Pfam" id="PF17189"/>
    </source>
</evidence>